<dbReference type="GO" id="GO:0005789">
    <property type="term" value="C:endoplasmic reticulum membrane"/>
    <property type="evidence" value="ECO:0007669"/>
    <property type="project" value="InterPro"/>
</dbReference>
<dbReference type="PANTHER" id="PTHR13193">
    <property type="entry name" value="CGI-140"/>
    <property type="match status" value="1"/>
</dbReference>
<evidence type="ECO:0008006" key="10">
    <source>
        <dbReference type="Google" id="ProtNLM"/>
    </source>
</evidence>
<gene>
    <name evidence="8" type="ORF">OSTQU699_LOCUS5523</name>
</gene>
<feature type="region of interest" description="Disordered" evidence="6">
    <location>
        <begin position="1"/>
        <end position="29"/>
    </location>
</feature>
<dbReference type="AlphaFoldDB" id="A0A8S1J2E2"/>
<proteinExistence type="inferred from homology"/>
<organism evidence="8 9">
    <name type="scientific">Ostreobium quekettii</name>
    <dbReference type="NCBI Taxonomy" id="121088"/>
    <lineage>
        <taxon>Eukaryota</taxon>
        <taxon>Viridiplantae</taxon>
        <taxon>Chlorophyta</taxon>
        <taxon>core chlorophytes</taxon>
        <taxon>Ulvophyceae</taxon>
        <taxon>TCBD clade</taxon>
        <taxon>Bryopsidales</taxon>
        <taxon>Ostreobineae</taxon>
        <taxon>Ostreobiaceae</taxon>
        <taxon>Ostreobium</taxon>
    </lineage>
</organism>
<dbReference type="OrthoDB" id="510582at2759"/>
<reference evidence="8" key="1">
    <citation type="submission" date="2020-12" db="EMBL/GenBank/DDBJ databases">
        <authorList>
            <person name="Iha C."/>
        </authorList>
    </citation>
    <scope>NUCLEOTIDE SEQUENCE</scope>
</reference>
<evidence type="ECO:0000313" key="9">
    <source>
        <dbReference type="Proteomes" id="UP000708148"/>
    </source>
</evidence>
<dbReference type="GO" id="GO:0045048">
    <property type="term" value="P:protein insertion into ER membrane"/>
    <property type="evidence" value="ECO:0007669"/>
    <property type="project" value="InterPro"/>
</dbReference>
<dbReference type="Pfam" id="PF03669">
    <property type="entry name" value="ASTER"/>
    <property type="match status" value="1"/>
</dbReference>
<feature type="transmembrane region" description="Helical" evidence="7">
    <location>
        <begin position="82"/>
        <end position="99"/>
    </location>
</feature>
<comment type="similarity">
    <text evidence="2">Belongs to the Asterix family.</text>
</comment>
<comment type="caution">
    <text evidence="8">The sequence shown here is derived from an EMBL/GenBank/DDBJ whole genome shotgun (WGS) entry which is preliminary data.</text>
</comment>
<dbReference type="PANTHER" id="PTHR13193:SF0">
    <property type="entry name" value="PAT COMPLEX SUBUNIT ASTERIX"/>
    <property type="match status" value="1"/>
</dbReference>
<name>A0A8S1J2E2_9CHLO</name>
<dbReference type="InterPro" id="IPR005351">
    <property type="entry name" value="ASTER"/>
</dbReference>
<evidence type="ECO:0000256" key="5">
    <source>
        <dbReference type="ARBA" id="ARBA00023136"/>
    </source>
</evidence>
<keyword evidence="3 7" id="KW-0812">Transmembrane</keyword>
<sequence length="109" mass="11896">MARPDLLKTSGGDPRRPQAAKKYSRPVVNADDQPPDPMLLMALVFGVLALLMKMKVCAWCSVFCCISSLANMKSELMDLKHIISSVTFAVMGLVASYLVPVSHQRRSSG</sequence>
<comment type="subcellular location">
    <subcellularLocation>
        <location evidence="1">Membrane</location>
    </subcellularLocation>
</comment>
<dbReference type="GO" id="GO:0044183">
    <property type="term" value="F:protein folding chaperone"/>
    <property type="evidence" value="ECO:0007669"/>
    <property type="project" value="InterPro"/>
</dbReference>
<evidence type="ECO:0000256" key="4">
    <source>
        <dbReference type="ARBA" id="ARBA00022989"/>
    </source>
</evidence>
<dbReference type="EMBL" id="CAJHUC010001189">
    <property type="protein sequence ID" value="CAD7700164.1"/>
    <property type="molecule type" value="Genomic_DNA"/>
</dbReference>
<protein>
    <recommendedName>
        <fullName evidence="10">Protein Asterix</fullName>
    </recommendedName>
</protein>
<evidence type="ECO:0000256" key="3">
    <source>
        <dbReference type="ARBA" id="ARBA00022692"/>
    </source>
</evidence>
<dbReference type="Proteomes" id="UP000708148">
    <property type="component" value="Unassembled WGS sequence"/>
</dbReference>
<evidence type="ECO:0000256" key="1">
    <source>
        <dbReference type="ARBA" id="ARBA00004370"/>
    </source>
</evidence>
<keyword evidence="9" id="KW-1185">Reference proteome</keyword>
<keyword evidence="4 7" id="KW-1133">Transmembrane helix</keyword>
<evidence type="ECO:0000256" key="7">
    <source>
        <dbReference type="SAM" id="Phobius"/>
    </source>
</evidence>
<keyword evidence="5 7" id="KW-0472">Membrane</keyword>
<accession>A0A8S1J2E2</accession>
<evidence type="ECO:0000256" key="2">
    <source>
        <dbReference type="ARBA" id="ARBA00009066"/>
    </source>
</evidence>
<evidence type="ECO:0000256" key="6">
    <source>
        <dbReference type="SAM" id="MobiDB-lite"/>
    </source>
</evidence>
<feature type="transmembrane region" description="Helical" evidence="7">
    <location>
        <begin position="39"/>
        <end position="70"/>
    </location>
</feature>
<evidence type="ECO:0000313" key="8">
    <source>
        <dbReference type="EMBL" id="CAD7700164.1"/>
    </source>
</evidence>